<reference evidence="1" key="1">
    <citation type="journal article" date="2014" name="Front. Microbiol.">
        <title>High frequency of phylogenetically diverse reductive dehalogenase-homologous genes in deep subseafloor sedimentary metagenomes.</title>
        <authorList>
            <person name="Kawai M."/>
            <person name="Futagami T."/>
            <person name="Toyoda A."/>
            <person name="Takaki Y."/>
            <person name="Nishi S."/>
            <person name="Hori S."/>
            <person name="Arai W."/>
            <person name="Tsubouchi T."/>
            <person name="Morono Y."/>
            <person name="Uchiyama I."/>
            <person name="Ito T."/>
            <person name="Fujiyama A."/>
            <person name="Inagaki F."/>
            <person name="Takami H."/>
        </authorList>
    </citation>
    <scope>NUCLEOTIDE SEQUENCE</scope>
    <source>
        <strain evidence="1">Expedition CK06-06</strain>
    </source>
</reference>
<dbReference type="EMBL" id="BARS01010692">
    <property type="protein sequence ID" value="GAF96340.1"/>
    <property type="molecule type" value="Genomic_DNA"/>
</dbReference>
<organism evidence="1">
    <name type="scientific">marine sediment metagenome</name>
    <dbReference type="NCBI Taxonomy" id="412755"/>
    <lineage>
        <taxon>unclassified sequences</taxon>
        <taxon>metagenomes</taxon>
        <taxon>ecological metagenomes</taxon>
    </lineage>
</organism>
<proteinExistence type="predicted"/>
<feature type="non-terminal residue" evidence="1">
    <location>
        <position position="1"/>
    </location>
</feature>
<gene>
    <name evidence="1" type="ORF">S01H1_19722</name>
</gene>
<dbReference type="AlphaFoldDB" id="X0V6R9"/>
<evidence type="ECO:0000313" key="1">
    <source>
        <dbReference type="EMBL" id="GAF96340.1"/>
    </source>
</evidence>
<name>X0V6R9_9ZZZZ</name>
<comment type="caution">
    <text evidence="1">The sequence shown here is derived from an EMBL/GenBank/DDBJ whole genome shotgun (WGS) entry which is preliminary data.</text>
</comment>
<sequence>AMKAGADFFHTWRIWTAYGYRGLISAESSLEFNVTDWLRIFFEVMALLPPKQIAPYLPSGQLARSTVLTRMRDCVSSRMDIDEIPWDIPDDWFPLWHELNAIVLQFMQGATYASIAQAYLGLSPDQVTDSRSKGNDPIPSVLSFVRNIVDLLAIDAGCFVALHELAVRGAASSIPETLQGLPLCIRNGCDSLGSLSWYRFGYRQRLCAHALERVFSVPRELANDTARANWVRQTRREWLSGRITADNEPILAYARTVIQETGVD</sequence>
<protein>
    <submittedName>
        <fullName evidence="1">Uncharacterized protein</fullName>
    </submittedName>
</protein>
<accession>X0V6R9</accession>